<organism evidence="1 2">
    <name type="scientific">Arthrobacter oryzae</name>
    <dbReference type="NCBI Taxonomy" id="409290"/>
    <lineage>
        <taxon>Bacteria</taxon>
        <taxon>Bacillati</taxon>
        <taxon>Actinomycetota</taxon>
        <taxon>Actinomycetes</taxon>
        <taxon>Micrococcales</taxon>
        <taxon>Micrococcaceae</taxon>
        <taxon>Arthrobacter</taxon>
    </lineage>
</organism>
<dbReference type="Proteomes" id="UP000273807">
    <property type="component" value="Unassembled WGS sequence"/>
</dbReference>
<evidence type="ECO:0000313" key="2">
    <source>
        <dbReference type="Proteomes" id="UP000273807"/>
    </source>
</evidence>
<name>A0A3N0C453_9MICC</name>
<dbReference type="AlphaFoldDB" id="A0A3N0C453"/>
<dbReference type="OrthoDB" id="4940811at2"/>
<gene>
    <name evidence="1" type="ORF">D7003_06870</name>
</gene>
<protein>
    <submittedName>
        <fullName evidence="1">Uncharacterized protein</fullName>
    </submittedName>
</protein>
<sequence length="129" mass="14751">MSTWRRYESHLIPAFHERFEQRWGRGSAPFLDPEAHESPLPRAQWINVDTGAALAVVPIWTEEDSQLRSFGVFYLPPAGDIWMLRPGFTEYLEPAAADTEQLVALRNDAFRKAVAHAKDFLFGPETSMF</sequence>
<reference evidence="1 2" key="1">
    <citation type="submission" date="2018-10" db="EMBL/GenBank/DDBJ databases">
        <title>Genome sequencing of Arthrobacter oryzae TNB02.</title>
        <authorList>
            <person name="Cho Y.-J."/>
            <person name="Cho A."/>
            <person name="Kim O.-S."/>
        </authorList>
    </citation>
    <scope>NUCLEOTIDE SEQUENCE [LARGE SCALE GENOMIC DNA]</scope>
    <source>
        <strain evidence="1 2">TNB02</strain>
    </source>
</reference>
<comment type="caution">
    <text evidence="1">The sequence shown here is derived from an EMBL/GenBank/DDBJ whole genome shotgun (WGS) entry which is preliminary data.</text>
</comment>
<dbReference type="EMBL" id="RBED01000074">
    <property type="protein sequence ID" value="RNL57472.1"/>
    <property type="molecule type" value="Genomic_DNA"/>
</dbReference>
<proteinExistence type="predicted"/>
<accession>A0A3N0C453</accession>
<evidence type="ECO:0000313" key="1">
    <source>
        <dbReference type="EMBL" id="RNL57472.1"/>
    </source>
</evidence>
<keyword evidence="2" id="KW-1185">Reference proteome</keyword>
<dbReference type="RefSeq" id="WP_123254718.1">
    <property type="nucleotide sequence ID" value="NZ_RBED01000074.1"/>
</dbReference>